<dbReference type="InterPro" id="IPR043502">
    <property type="entry name" value="DNA/RNA_pol_sf"/>
</dbReference>
<dbReference type="PANTHER" id="PTHR37984:SF5">
    <property type="entry name" value="PROTEIN NYNRIN-LIKE"/>
    <property type="match status" value="1"/>
</dbReference>
<keyword evidence="6" id="KW-0695">RNA-directed DNA polymerase</keyword>
<dbReference type="InterPro" id="IPR050951">
    <property type="entry name" value="Retrovirus_Pol_polyprotein"/>
</dbReference>
<evidence type="ECO:0000256" key="1">
    <source>
        <dbReference type="ARBA" id="ARBA00022679"/>
    </source>
</evidence>
<name>A0A2G2Z1Y7_CAPAN</name>
<dbReference type="InterPro" id="IPR043128">
    <property type="entry name" value="Rev_trsase/Diguanyl_cyclase"/>
</dbReference>
<reference evidence="8 9" key="1">
    <citation type="journal article" date="2014" name="Nat. Genet.">
        <title>Genome sequence of the hot pepper provides insights into the evolution of pungency in Capsicum species.</title>
        <authorList>
            <person name="Kim S."/>
            <person name="Park M."/>
            <person name="Yeom S.I."/>
            <person name="Kim Y.M."/>
            <person name="Lee J.M."/>
            <person name="Lee H.A."/>
            <person name="Seo E."/>
            <person name="Choi J."/>
            <person name="Cheong K."/>
            <person name="Kim K.T."/>
            <person name="Jung K."/>
            <person name="Lee G.W."/>
            <person name="Oh S.K."/>
            <person name="Bae C."/>
            <person name="Kim S.B."/>
            <person name="Lee H.Y."/>
            <person name="Kim S.Y."/>
            <person name="Kim M.S."/>
            <person name="Kang B.C."/>
            <person name="Jo Y.D."/>
            <person name="Yang H.B."/>
            <person name="Jeong H.J."/>
            <person name="Kang W.H."/>
            <person name="Kwon J.K."/>
            <person name="Shin C."/>
            <person name="Lim J.Y."/>
            <person name="Park J.H."/>
            <person name="Huh J.H."/>
            <person name="Kim J.S."/>
            <person name="Kim B.D."/>
            <person name="Cohen O."/>
            <person name="Paran I."/>
            <person name="Suh M.C."/>
            <person name="Lee S.B."/>
            <person name="Kim Y.K."/>
            <person name="Shin Y."/>
            <person name="Noh S.J."/>
            <person name="Park J."/>
            <person name="Seo Y.S."/>
            <person name="Kwon S.Y."/>
            <person name="Kim H.A."/>
            <person name="Park J.M."/>
            <person name="Kim H.J."/>
            <person name="Choi S.B."/>
            <person name="Bosland P.W."/>
            <person name="Reeves G."/>
            <person name="Jo S.H."/>
            <person name="Lee B.W."/>
            <person name="Cho H.T."/>
            <person name="Choi H.S."/>
            <person name="Lee M.S."/>
            <person name="Yu Y."/>
            <person name="Do Choi Y."/>
            <person name="Park B.S."/>
            <person name="van Deynze A."/>
            <person name="Ashrafi H."/>
            <person name="Hill T."/>
            <person name="Kim W.T."/>
            <person name="Pai H.S."/>
            <person name="Ahn H.K."/>
            <person name="Yeam I."/>
            <person name="Giovannoni J.J."/>
            <person name="Rose J.K."/>
            <person name="Sorensen I."/>
            <person name="Lee S.J."/>
            <person name="Kim R.W."/>
            <person name="Choi I.Y."/>
            <person name="Choi B.S."/>
            <person name="Lim J.S."/>
            <person name="Lee Y.H."/>
            <person name="Choi D."/>
        </authorList>
    </citation>
    <scope>NUCLEOTIDE SEQUENCE [LARGE SCALE GENOMIC DNA]</scope>
    <source>
        <strain evidence="9">cv. CM334</strain>
    </source>
</reference>
<dbReference type="Proteomes" id="UP000222542">
    <property type="component" value="Unassembled WGS sequence"/>
</dbReference>
<keyword evidence="9" id="KW-1185">Reference proteome</keyword>
<dbReference type="InterPro" id="IPR041373">
    <property type="entry name" value="RT_RNaseH"/>
</dbReference>
<keyword evidence="5" id="KW-0378">Hydrolase</keyword>
<proteinExistence type="predicted"/>
<dbReference type="GO" id="GO:0003964">
    <property type="term" value="F:RNA-directed DNA polymerase activity"/>
    <property type="evidence" value="ECO:0007669"/>
    <property type="project" value="UniProtKB-KW"/>
</dbReference>
<keyword evidence="4" id="KW-0255">Endonuclease</keyword>
<dbReference type="SUPFAM" id="SSF56672">
    <property type="entry name" value="DNA/RNA polymerases"/>
    <property type="match status" value="1"/>
</dbReference>
<dbReference type="AlphaFoldDB" id="A0A2G2Z1Y7"/>
<dbReference type="GO" id="GO:0004519">
    <property type="term" value="F:endonuclease activity"/>
    <property type="evidence" value="ECO:0007669"/>
    <property type="project" value="UniProtKB-KW"/>
</dbReference>
<evidence type="ECO:0000313" key="8">
    <source>
        <dbReference type="EMBL" id="PHT76006.1"/>
    </source>
</evidence>
<accession>A0A2G2Z1Y7</accession>
<protein>
    <recommendedName>
        <fullName evidence="7">Reverse transcriptase RNase H-like domain-containing protein</fullName>
    </recommendedName>
</protein>
<dbReference type="CDD" id="cd09274">
    <property type="entry name" value="RNase_HI_RT_Ty3"/>
    <property type="match status" value="1"/>
</dbReference>
<dbReference type="EMBL" id="AYRZ02000007">
    <property type="protein sequence ID" value="PHT76006.1"/>
    <property type="molecule type" value="Genomic_DNA"/>
</dbReference>
<evidence type="ECO:0000313" key="9">
    <source>
        <dbReference type="Proteomes" id="UP000222542"/>
    </source>
</evidence>
<dbReference type="STRING" id="4072.A0A2G2Z1Y7"/>
<evidence type="ECO:0000259" key="7">
    <source>
        <dbReference type="Pfam" id="PF17917"/>
    </source>
</evidence>
<evidence type="ECO:0000256" key="3">
    <source>
        <dbReference type="ARBA" id="ARBA00022722"/>
    </source>
</evidence>
<keyword evidence="3" id="KW-0540">Nuclease</keyword>
<feature type="domain" description="Reverse transcriptase RNase H-like" evidence="7">
    <location>
        <begin position="107"/>
        <end position="156"/>
    </location>
</feature>
<dbReference type="OMA" id="CITHAYE"/>
<gene>
    <name evidence="8" type="ORF">T459_19528</name>
</gene>
<organism evidence="8 9">
    <name type="scientific">Capsicum annuum</name>
    <name type="common">Capsicum pepper</name>
    <dbReference type="NCBI Taxonomy" id="4072"/>
    <lineage>
        <taxon>Eukaryota</taxon>
        <taxon>Viridiplantae</taxon>
        <taxon>Streptophyta</taxon>
        <taxon>Embryophyta</taxon>
        <taxon>Tracheophyta</taxon>
        <taxon>Spermatophyta</taxon>
        <taxon>Magnoliopsida</taxon>
        <taxon>eudicotyledons</taxon>
        <taxon>Gunneridae</taxon>
        <taxon>Pentapetalae</taxon>
        <taxon>asterids</taxon>
        <taxon>lamiids</taxon>
        <taxon>Solanales</taxon>
        <taxon>Solanaceae</taxon>
        <taxon>Solanoideae</taxon>
        <taxon>Capsiceae</taxon>
        <taxon>Capsicum</taxon>
    </lineage>
</organism>
<keyword evidence="1" id="KW-0808">Transferase</keyword>
<dbReference type="Gramene" id="PHT76006">
    <property type="protein sequence ID" value="PHT76006"/>
    <property type="gene ID" value="T459_19528"/>
</dbReference>
<evidence type="ECO:0000256" key="5">
    <source>
        <dbReference type="ARBA" id="ARBA00022801"/>
    </source>
</evidence>
<dbReference type="PANTHER" id="PTHR37984">
    <property type="entry name" value="PROTEIN CBG26694"/>
    <property type="match status" value="1"/>
</dbReference>
<evidence type="ECO:0000256" key="6">
    <source>
        <dbReference type="ARBA" id="ARBA00022918"/>
    </source>
</evidence>
<evidence type="ECO:0000256" key="4">
    <source>
        <dbReference type="ARBA" id="ARBA00022759"/>
    </source>
</evidence>
<keyword evidence="2" id="KW-0548">Nucleotidyltransferase</keyword>
<dbReference type="FunFam" id="3.30.70.270:FF:000020">
    <property type="entry name" value="Transposon Tf2-6 polyprotein-like Protein"/>
    <property type="match status" value="1"/>
</dbReference>
<comment type="caution">
    <text evidence="8">The sequence shown here is derived from an EMBL/GenBank/DDBJ whole genome shotgun (WGS) entry which is preliminary data.</text>
</comment>
<dbReference type="Gene3D" id="3.30.70.270">
    <property type="match status" value="1"/>
</dbReference>
<evidence type="ECO:0000256" key="2">
    <source>
        <dbReference type="ARBA" id="ARBA00022695"/>
    </source>
</evidence>
<dbReference type="GO" id="GO:0016787">
    <property type="term" value="F:hydrolase activity"/>
    <property type="evidence" value="ECO:0007669"/>
    <property type="project" value="UniProtKB-KW"/>
</dbReference>
<dbReference type="Pfam" id="PF17917">
    <property type="entry name" value="RT_RNaseH"/>
    <property type="match status" value="1"/>
</dbReference>
<reference evidence="8 9" key="2">
    <citation type="journal article" date="2017" name="Genome Biol.">
        <title>New reference genome sequences of hot pepper reveal the massive evolution of plant disease-resistance genes by retroduplication.</title>
        <authorList>
            <person name="Kim S."/>
            <person name="Park J."/>
            <person name="Yeom S.I."/>
            <person name="Kim Y.M."/>
            <person name="Seo E."/>
            <person name="Kim K.T."/>
            <person name="Kim M.S."/>
            <person name="Lee J.M."/>
            <person name="Cheong K."/>
            <person name="Shin H.S."/>
            <person name="Kim S.B."/>
            <person name="Han K."/>
            <person name="Lee J."/>
            <person name="Park M."/>
            <person name="Lee H.A."/>
            <person name="Lee H.Y."/>
            <person name="Lee Y."/>
            <person name="Oh S."/>
            <person name="Lee J.H."/>
            <person name="Choi E."/>
            <person name="Choi E."/>
            <person name="Lee S.E."/>
            <person name="Jeon J."/>
            <person name="Kim H."/>
            <person name="Choi G."/>
            <person name="Song H."/>
            <person name="Lee J."/>
            <person name="Lee S.C."/>
            <person name="Kwon J.K."/>
            <person name="Lee H.Y."/>
            <person name="Koo N."/>
            <person name="Hong Y."/>
            <person name="Kim R.W."/>
            <person name="Kang W.H."/>
            <person name="Huh J.H."/>
            <person name="Kang B.C."/>
            <person name="Yang T.J."/>
            <person name="Lee Y.H."/>
            <person name="Bennetzen J.L."/>
            <person name="Choi D."/>
        </authorList>
    </citation>
    <scope>NUCLEOTIDE SEQUENCE [LARGE SCALE GENOMIC DNA]</scope>
    <source>
        <strain evidence="9">cv. CM334</strain>
    </source>
</reference>
<sequence length="208" mass="24426">MFGQLKLEYLGHIISSEEVQVDPSKIESLISWQVPKDIKSLRGFLELTGYYRKFVKDYGKIAAPLTDLLKKDAFSWGERAQQPFEALKLSMTQEPVLAMPNFSQPFLMAIVLAIKRWNHYLMGHHFIIRTDQKALKFLLEQRVMDENQQKWVSKLMGNKFEIKYKPDAENRVADALSRHGKSAELYAFSIWKYEDKEEWDQEVHKTPK</sequence>